<accession>A0A2G8L606</accession>
<feature type="region of interest" description="Disordered" evidence="1">
    <location>
        <begin position="163"/>
        <end position="186"/>
    </location>
</feature>
<organism evidence="2 3">
    <name type="scientific">Stichopus japonicus</name>
    <name type="common">Sea cucumber</name>
    <dbReference type="NCBI Taxonomy" id="307972"/>
    <lineage>
        <taxon>Eukaryota</taxon>
        <taxon>Metazoa</taxon>
        <taxon>Echinodermata</taxon>
        <taxon>Eleutherozoa</taxon>
        <taxon>Echinozoa</taxon>
        <taxon>Holothuroidea</taxon>
        <taxon>Aspidochirotacea</taxon>
        <taxon>Aspidochirotida</taxon>
        <taxon>Stichopodidae</taxon>
        <taxon>Apostichopus</taxon>
    </lineage>
</organism>
<feature type="compositionally biased region" description="Low complexity" evidence="1">
    <location>
        <begin position="166"/>
        <end position="185"/>
    </location>
</feature>
<feature type="compositionally biased region" description="Low complexity" evidence="1">
    <location>
        <begin position="457"/>
        <end position="468"/>
    </location>
</feature>
<protein>
    <submittedName>
        <fullName evidence="2">Uncharacterized protein</fullName>
    </submittedName>
</protein>
<dbReference type="Proteomes" id="UP000230750">
    <property type="component" value="Unassembled WGS sequence"/>
</dbReference>
<sequence>MAGNTRSADSAKQPFNSFCGHMHNNLDNFVGLHNDGTIHRRCEQYSVDFGSKYAQEFDSWNTFGAKFYQGSNKMLCFENEKEEPVKNGDHGLKFVNGFAAQMRHNTVATYSSDESEIDCNLSTYEIDSNVSSSPSHCSTKSCVKSTSSQEYCTDFTETDSRMSNTSIKSNVSISRSPSSLRMSSSNETARDAMLVDINMAVAGSNRDCNPGVAVHEEVSVPSDLQQKQIHDENSNVIDNGTLLSKANCCVKTMENKTGIAKTTGETFLARIHKTRFTYNQHNSNLGLVQDWLDNSIDSVNNNLLLEQHKLDGQRARPGLVCKCCAEQDNKSKVRGKRFRKGKKNRKFEYEVVKRESLRKKKVLNGHSKRKKDKRLKSVYGLDKRRLNLKKGKIESEKGSIRRKLAMQRINETDAKKMIKELKRTLKRVSAEIEELKKLTSKKKKPKQILKTDKKGGRSQSDGRQSSSSSRKHLVKTHCVMEPYRYVPKEKFTFQCAIPSTPSLTVRNGDLEPAFSMVFTKGALPPKKHPVWSWKLGKPPLPGTVIKKQTVIPSKVHVL</sequence>
<reference evidence="2 3" key="1">
    <citation type="journal article" date="2017" name="PLoS Biol.">
        <title>The sea cucumber genome provides insights into morphological evolution and visceral regeneration.</title>
        <authorList>
            <person name="Zhang X."/>
            <person name="Sun L."/>
            <person name="Yuan J."/>
            <person name="Sun Y."/>
            <person name="Gao Y."/>
            <person name="Zhang L."/>
            <person name="Li S."/>
            <person name="Dai H."/>
            <person name="Hamel J.F."/>
            <person name="Liu C."/>
            <person name="Yu Y."/>
            <person name="Liu S."/>
            <person name="Lin W."/>
            <person name="Guo K."/>
            <person name="Jin S."/>
            <person name="Xu P."/>
            <person name="Storey K.B."/>
            <person name="Huan P."/>
            <person name="Zhang T."/>
            <person name="Zhou Y."/>
            <person name="Zhang J."/>
            <person name="Lin C."/>
            <person name="Li X."/>
            <person name="Xing L."/>
            <person name="Huo D."/>
            <person name="Sun M."/>
            <person name="Wang L."/>
            <person name="Mercier A."/>
            <person name="Li F."/>
            <person name="Yang H."/>
            <person name="Xiang J."/>
        </authorList>
    </citation>
    <scope>NUCLEOTIDE SEQUENCE [LARGE SCALE GENOMIC DNA]</scope>
    <source>
        <strain evidence="2">Shaxun</strain>
        <tissue evidence="2">Muscle</tissue>
    </source>
</reference>
<dbReference type="AlphaFoldDB" id="A0A2G8L606"/>
<dbReference type="EMBL" id="MRZV01000208">
    <property type="protein sequence ID" value="PIK55615.1"/>
    <property type="molecule type" value="Genomic_DNA"/>
</dbReference>
<dbReference type="OrthoDB" id="5988177at2759"/>
<gene>
    <name evidence="2" type="ORF">BSL78_07467</name>
</gene>
<name>A0A2G8L606_STIJA</name>
<proteinExistence type="predicted"/>
<feature type="region of interest" description="Disordered" evidence="1">
    <location>
        <begin position="439"/>
        <end position="473"/>
    </location>
</feature>
<evidence type="ECO:0000313" key="3">
    <source>
        <dbReference type="Proteomes" id="UP000230750"/>
    </source>
</evidence>
<keyword evidence="3" id="KW-1185">Reference proteome</keyword>
<comment type="caution">
    <text evidence="2">The sequence shown here is derived from an EMBL/GenBank/DDBJ whole genome shotgun (WGS) entry which is preliminary data.</text>
</comment>
<evidence type="ECO:0000256" key="1">
    <source>
        <dbReference type="SAM" id="MobiDB-lite"/>
    </source>
</evidence>
<evidence type="ECO:0000313" key="2">
    <source>
        <dbReference type="EMBL" id="PIK55615.1"/>
    </source>
</evidence>